<keyword evidence="1" id="KW-1133">Transmembrane helix</keyword>
<keyword evidence="1" id="KW-0812">Transmembrane</keyword>
<feature type="transmembrane region" description="Helical" evidence="1">
    <location>
        <begin position="37"/>
        <end position="65"/>
    </location>
</feature>
<keyword evidence="3" id="KW-1185">Reference proteome</keyword>
<dbReference type="RefSeq" id="WP_345379935.1">
    <property type="nucleotide sequence ID" value="NZ_BAABRR010000011.1"/>
</dbReference>
<feature type="transmembrane region" description="Helical" evidence="1">
    <location>
        <begin position="6"/>
        <end position="25"/>
    </location>
</feature>
<name>A0ABP9WIM8_9MICO</name>
<gene>
    <name evidence="2" type="ORF">Lsed01_02025</name>
</gene>
<accession>A0ABP9WIM8</accession>
<sequence>MNITSFITSLLGLSIVGIIFGHLGVNAAKRGEADYKGLGIAGLAIGYLGLVVGVIWVIAVIAFFATGETTSY</sequence>
<comment type="caution">
    <text evidence="2">The sequence shown here is derived from an EMBL/GenBank/DDBJ whole genome shotgun (WGS) entry which is preliminary data.</text>
</comment>
<proteinExistence type="predicted"/>
<reference evidence="2 3" key="1">
    <citation type="submission" date="2024-02" db="EMBL/GenBank/DDBJ databases">
        <title>Lysinimicrobium sediminis NBRC 112286.</title>
        <authorList>
            <person name="Ichikawa N."/>
            <person name="Katano-Makiyama Y."/>
            <person name="Hidaka K."/>
        </authorList>
    </citation>
    <scope>NUCLEOTIDE SEQUENCE [LARGE SCALE GENOMIC DNA]</scope>
    <source>
        <strain evidence="2 3">NBRC 112286</strain>
    </source>
</reference>
<evidence type="ECO:0000313" key="2">
    <source>
        <dbReference type="EMBL" id="GAA5519574.1"/>
    </source>
</evidence>
<evidence type="ECO:0000256" key="1">
    <source>
        <dbReference type="SAM" id="Phobius"/>
    </source>
</evidence>
<evidence type="ECO:0008006" key="4">
    <source>
        <dbReference type="Google" id="ProtNLM"/>
    </source>
</evidence>
<dbReference type="EMBL" id="BAABRR010000011">
    <property type="protein sequence ID" value="GAA5519574.1"/>
    <property type="molecule type" value="Genomic_DNA"/>
</dbReference>
<keyword evidence="1" id="KW-0472">Membrane</keyword>
<evidence type="ECO:0000313" key="3">
    <source>
        <dbReference type="Proteomes" id="UP001426770"/>
    </source>
</evidence>
<protein>
    <recommendedName>
        <fullName evidence="4">DUF4190 domain-containing protein</fullName>
    </recommendedName>
</protein>
<organism evidence="2 3">
    <name type="scientific">Demequina sediminis</name>
    <dbReference type="NCBI Taxonomy" id="1930058"/>
    <lineage>
        <taxon>Bacteria</taxon>
        <taxon>Bacillati</taxon>
        <taxon>Actinomycetota</taxon>
        <taxon>Actinomycetes</taxon>
        <taxon>Micrococcales</taxon>
        <taxon>Demequinaceae</taxon>
        <taxon>Demequina</taxon>
    </lineage>
</organism>
<dbReference type="Proteomes" id="UP001426770">
    <property type="component" value="Unassembled WGS sequence"/>
</dbReference>